<dbReference type="HOGENOM" id="CLU_871437_0_0_1"/>
<dbReference type="Proteomes" id="UP000008142">
    <property type="component" value="Unassembled WGS sequence"/>
</dbReference>
<proteinExistence type="predicted"/>
<evidence type="ECO:0000256" key="1">
    <source>
        <dbReference type="SAM" id="MobiDB-lite"/>
    </source>
</evidence>
<dbReference type="EMBL" id="DS990638">
    <property type="protein sequence ID" value="EGC44057.1"/>
    <property type="molecule type" value="Genomic_DNA"/>
</dbReference>
<dbReference type="AlphaFoldDB" id="F0UF45"/>
<accession>F0UF45</accession>
<evidence type="ECO:0000313" key="2">
    <source>
        <dbReference type="EMBL" id="EGC44057.1"/>
    </source>
</evidence>
<dbReference type="OrthoDB" id="10611041at2759"/>
<gene>
    <name evidence="2" type="ORF">HCEG_03272</name>
</gene>
<sequence length="319" mass="35009">MVERSLLIQVDLTVPRQEQPVRDAGNSRPSSYIVRIASALHRFSVVEGAVSVPICRQGQRQWTGGRGWTGGWTLEPIVTADEGCCGPRTETSSATRPQRMDPRREPAYRNTPTDASSEWSDSGLAVCLGICCAAIYSPFGDGPRIFPSRPAYHLQVCCQLHISRRASHLDHVQSRLSSSHLNSLRICLLSLAPATPSLRGKECYPVSISFGELRPPKTSSILPQATAFKALSKQSARRGSRDATSGYVSERFLMPPVQSSASQKQILGSSISTFPVQMEPASVALQPLITTRITFFVCGDKFVEIKPMYCTSMRELHTL</sequence>
<evidence type="ECO:0000313" key="3">
    <source>
        <dbReference type="Proteomes" id="UP000008142"/>
    </source>
</evidence>
<organism evidence="3">
    <name type="scientific">Ajellomyces capsulatus (strain H88)</name>
    <name type="common">Darling's disease fungus</name>
    <name type="synonym">Histoplasma capsulatum</name>
    <dbReference type="NCBI Taxonomy" id="544711"/>
    <lineage>
        <taxon>Eukaryota</taxon>
        <taxon>Fungi</taxon>
        <taxon>Dikarya</taxon>
        <taxon>Ascomycota</taxon>
        <taxon>Pezizomycotina</taxon>
        <taxon>Eurotiomycetes</taxon>
        <taxon>Eurotiomycetidae</taxon>
        <taxon>Onygenales</taxon>
        <taxon>Ajellomycetaceae</taxon>
        <taxon>Histoplasma</taxon>
    </lineage>
</organism>
<reference evidence="3" key="1">
    <citation type="submission" date="2008-07" db="EMBL/GenBank/DDBJ databases">
        <title>Annotation of Ajellomyces capsulatus strain H88.</title>
        <authorList>
            <person name="Champion M."/>
            <person name="Cuomo C."/>
            <person name="Ma L.-J."/>
            <person name="Henn M.R."/>
            <person name="Sil A."/>
            <person name="Goldman B."/>
            <person name="Young S.K."/>
            <person name="Kodira C.D."/>
            <person name="Zeng Q."/>
            <person name="Koehrsen M."/>
            <person name="Alvarado L."/>
            <person name="Berlin A."/>
            <person name="Borenstein D."/>
            <person name="Chen Z."/>
            <person name="Engels R."/>
            <person name="Freedman E."/>
            <person name="Gellesch M."/>
            <person name="Goldberg J."/>
            <person name="Griggs A."/>
            <person name="Gujja S."/>
            <person name="Heiman D."/>
            <person name="Hepburn T."/>
            <person name="Howarth C."/>
            <person name="Jen D."/>
            <person name="Larson L."/>
            <person name="Lewis B."/>
            <person name="Mehta T."/>
            <person name="Park D."/>
            <person name="Pearson M."/>
            <person name="Roberts A."/>
            <person name="Saif S."/>
            <person name="Shea T."/>
            <person name="Shenoy N."/>
            <person name="Sisk P."/>
            <person name="Stolte C."/>
            <person name="Sykes S."/>
            <person name="Walk T."/>
            <person name="White J."/>
            <person name="Yandava C."/>
            <person name="Klein B."/>
            <person name="McEwen J.G."/>
            <person name="Puccia R."/>
            <person name="Goldman G.H."/>
            <person name="Felipe M.S."/>
            <person name="Nino-Vega G."/>
            <person name="San-Blas G."/>
            <person name="Taylor J."/>
            <person name="Mendoza L."/>
            <person name="Galagan J."/>
            <person name="Nusbaum C."/>
            <person name="Birren B."/>
        </authorList>
    </citation>
    <scope>NUCLEOTIDE SEQUENCE [LARGE SCALE GENOMIC DNA]</scope>
    <source>
        <strain evidence="3">H88</strain>
    </source>
</reference>
<feature type="region of interest" description="Disordered" evidence="1">
    <location>
        <begin position="85"/>
        <end position="116"/>
    </location>
</feature>
<protein>
    <submittedName>
        <fullName evidence="2">Uncharacterized protein</fullName>
    </submittedName>
</protein>
<dbReference type="VEuPathDB" id="FungiDB:I7I53_02538"/>
<name>F0UF45_AJEC8</name>
<feature type="compositionally biased region" description="Basic and acidic residues" evidence="1">
    <location>
        <begin position="98"/>
        <end position="107"/>
    </location>
</feature>